<evidence type="ECO:0000256" key="5">
    <source>
        <dbReference type="ARBA" id="ARBA00022833"/>
    </source>
</evidence>
<comment type="function">
    <text evidence="9">Catalyzes the conversion of hemimercaptal, formed from methylglyoxal and glutathione, to S-lactoylglutathione.</text>
</comment>
<feature type="domain" description="VOC" evidence="10">
    <location>
        <begin position="8"/>
        <end position="156"/>
    </location>
</feature>
<evidence type="ECO:0000256" key="3">
    <source>
        <dbReference type="ARBA" id="ARBA00012081"/>
    </source>
</evidence>
<feature type="binding site" evidence="8">
    <location>
        <position position="152"/>
    </location>
    <ligand>
        <name>Zn(2+)</name>
        <dbReference type="ChEBI" id="CHEBI:29105"/>
        <note>ligand shared between dimeric partners</note>
    </ligand>
</feature>
<evidence type="ECO:0000256" key="8">
    <source>
        <dbReference type="PIRSR" id="PIRSR604361-3"/>
    </source>
</evidence>
<dbReference type="EMBL" id="KZ987767">
    <property type="protein sequence ID" value="RKP15007.1"/>
    <property type="molecule type" value="Genomic_DNA"/>
</dbReference>
<dbReference type="EC" id="4.4.1.5" evidence="3 9"/>
<protein>
    <recommendedName>
        <fullName evidence="3 9">Lactoylglutathione lyase</fullName>
        <ecNumber evidence="3 9">4.4.1.5</ecNumber>
    </recommendedName>
    <alternativeName>
        <fullName evidence="9">Glyoxalase I</fullName>
    </alternativeName>
</protein>
<dbReference type="PANTHER" id="PTHR10374">
    <property type="entry name" value="LACTOYLGLUTATHIONE LYASE GLYOXALASE I"/>
    <property type="match status" value="1"/>
</dbReference>
<name>A0A4P9Y7A9_9FUNG</name>
<dbReference type="InterPro" id="IPR004360">
    <property type="entry name" value="Glyas_Fos-R_dOase_dom"/>
</dbReference>
<evidence type="ECO:0000313" key="11">
    <source>
        <dbReference type="EMBL" id="RKP15007.1"/>
    </source>
</evidence>
<dbReference type="PROSITE" id="PS51819">
    <property type="entry name" value="VOC"/>
    <property type="match status" value="1"/>
</dbReference>
<comment type="similarity">
    <text evidence="2 9">Belongs to the glyoxalase I family.</text>
</comment>
<comment type="catalytic activity">
    <reaction evidence="9">
        <text>(R)-S-lactoylglutathione = methylglyoxal + glutathione</text>
        <dbReference type="Rhea" id="RHEA:19069"/>
        <dbReference type="ChEBI" id="CHEBI:17158"/>
        <dbReference type="ChEBI" id="CHEBI:57474"/>
        <dbReference type="ChEBI" id="CHEBI:57925"/>
        <dbReference type="EC" id="4.4.1.5"/>
    </reaction>
</comment>
<dbReference type="SUPFAM" id="SSF54593">
    <property type="entry name" value="Glyoxalase/Bleomycin resistance protein/Dihydroxybiphenyl dioxygenase"/>
    <property type="match status" value="1"/>
</dbReference>
<evidence type="ECO:0000256" key="7">
    <source>
        <dbReference type="PIRSR" id="PIRSR604361-1"/>
    </source>
</evidence>
<accession>A0A4P9Y7A9</accession>
<comment type="cofactor">
    <cofactor evidence="8">
        <name>Zn(2+)</name>
        <dbReference type="ChEBI" id="CHEBI:29105"/>
    </cofactor>
    <text evidence="8">Binds 1 zinc ion per subunit. In the homodimer, two zinc ions are bound between subunits.</text>
</comment>
<evidence type="ECO:0000259" key="10">
    <source>
        <dbReference type="PROSITE" id="PS51819"/>
    </source>
</evidence>
<dbReference type="GO" id="GO:0046872">
    <property type="term" value="F:metal ion binding"/>
    <property type="evidence" value="ECO:0007669"/>
    <property type="project" value="UniProtKB-UniRule"/>
</dbReference>
<evidence type="ECO:0000313" key="12">
    <source>
        <dbReference type="Proteomes" id="UP000267251"/>
    </source>
</evidence>
<dbReference type="Proteomes" id="UP000267251">
    <property type="component" value="Unassembled WGS sequence"/>
</dbReference>
<dbReference type="InterPro" id="IPR037523">
    <property type="entry name" value="VOC_core"/>
</dbReference>
<dbReference type="PROSITE" id="PS00935">
    <property type="entry name" value="GLYOXALASE_I_2"/>
    <property type="match status" value="1"/>
</dbReference>
<dbReference type="OrthoDB" id="16820at2759"/>
<keyword evidence="4 8" id="KW-0479">Metal-binding</keyword>
<gene>
    <name evidence="11" type="ORF">BJ684DRAFT_7723</name>
</gene>
<keyword evidence="12" id="KW-1185">Reference proteome</keyword>
<comment type="pathway">
    <text evidence="1 9">Secondary metabolite metabolism; methylglyoxal degradation; (R)-lactate from methylglyoxal: step 1/2.</text>
</comment>
<dbReference type="AlphaFoldDB" id="A0A4P9Y7A9"/>
<dbReference type="Gene3D" id="3.10.180.10">
    <property type="entry name" value="2,3-Dihydroxybiphenyl 1,2-Dioxygenase, domain 1"/>
    <property type="match status" value="1"/>
</dbReference>
<evidence type="ECO:0000256" key="9">
    <source>
        <dbReference type="RuleBase" id="RU361179"/>
    </source>
</evidence>
<feature type="binding site" evidence="8">
    <location>
        <position position="78"/>
    </location>
    <ligand>
        <name>Zn(2+)</name>
        <dbReference type="ChEBI" id="CHEBI:29105"/>
        <note>ligand shared between dimeric partners</note>
    </ligand>
</feature>
<keyword evidence="6 9" id="KW-0456">Lyase</keyword>
<dbReference type="PROSITE" id="PS00934">
    <property type="entry name" value="GLYOXALASE_I_1"/>
    <property type="match status" value="1"/>
</dbReference>
<dbReference type="GO" id="GO:0004462">
    <property type="term" value="F:lactoylglutathione lyase activity"/>
    <property type="evidence" value="ECO:0007669"/>
    <property type="project" value="UniProtKB-UniRule"/>
</dbReference>
<reference evidence="12" key="1">
    <citation type="journal article" date="2018" name="Nat. Microbiol.">
        <title>Leveraging single-cell genomics to expand the fungal tree of life.</title>
        <authorList>
            <person name="Ahrendt S.R."/>
            <person name="Quandt C.A."/>
            <person name="Ciobanu D."/>
            <person name="Clum A."/>
            <person name="Salamov A."/>
            <person name="Andreopoulos B."/>
            <person name="Cheng J.F."/>
            <person name="Woyke T."/>
            <person name="Pelin A."/>
            <person name="Henrissat B."/>
            <person name="Reynolds N.K."/>
            <person name="Benny G.L."/>
            <person name="Smith M.E."/>
            <person name="James T.Y."/>
            <person name="Grigoriev I.V."/>
        </authorList>
    </citation>
    <scope>NUCLEOTIDE SEQUENCE [LARGE SCALE GENOMIC DNA]</scope>
</reference>
<keyword evidence="5 8" id="KW-0862">Zinc</keyword>
<organism evidence="11 12">
    <name type="scientific">Piptocephalis cylindrospora</name>
    <dbReference type="NCBI Taxonomy" id="1907219"/>
    <lineage>
        <taxon>Eukaryota</taxon>
        <taxon>Fungi</taxon>
        <taxon>Fungi incertae sedis</taxon>
        <taxon>Zoopagomycota</taxon>
        <taxon>Zoopagomycotina</taxon>
        <taxon>Zoopagomycetes</taxon>
        <taxon>Zoopagales</taxon>
        <taxon>Piptocephalidaceae</taxon>
        <taxon>Piptocephalis</taxon>
    </lineage>
</organism>
<feature type="active site" description="Proton donor/acceptor" evidence="7">
    <location>
        <position position="152"/>
    </location>
</feature>
<dbReference type="InterPro" id="IPR004361">
    <property type="entry name" value="Glyoxalase_1"/>
</dbReference>
<feature type="binding site" evidence="8">
    <location>
        <position position="106"/>
    </location>
    <ligand>
        <name>Zn(2+)</name>
        <dbReference type="ChEBI" id="CHEBI:29105"/>
        <note>ligand shared between dimeric partners</note>
    </ligand>
</feature>
<dbReference type="CDD" id="cd07233">
    <property type="entry name" value="GlxI_Zn"/>
    <property type="match status" value="1"/>
</dbReference>
<dbReference type="PANTHER" id="PTHR10374:SF30">
    <property type="entry name" value="LACTOYLGLUTATHIONE LYASE"/>
    <property type="match status" value="1"/>
</dbReference>
<dbReference type="Pfam" id="PF00903">
    <property type="entry name" value="Glyoxalase"/>
    <property type="match status" value="1"/>
</dbReference>
<proteinExistence type="inferred from homology"/>
<dbReference type="NCBIfam" id="TIGR00068">
    <property type="entry name" value="glyox_I"/>
    <property type="match status" value="1"/>
</dbReference>
<evidence type="ECO:0000256" key="2">
    <source>
        <dbReference type="ARBA" id="ARBA00010363"/>
    </source>
</evidence>
<evidence type="ECO:0000256" key="6">
    <source>
        <dbReference type="ARBA" id="ARBA00023239"/>
    </source>
</evidence>
<dbReference type="InterPro" id="IPR018146">
    <property type="entry name" value="Glyoxalase_1_CS"/>
</dbReference>
<dbReference type="InterPro" id="IPR029068">
    <property type="entry name" value="Glyas_Bleomycin-R_OHBP_Dase"/>
</dbReference>
<evidence type="ECO:0000256" key="1">
    <source>
        <dbReference type="ARBA" id="ARBA00005008"/>
    </source>
</evidence>
<evidence type="ECO:0000256" key="4">
    <source>
        <dbReference type="ARBA" id="ARBA00022723"/>
    </source>
</evidence>
<dbReference type="UniPathway" id="UPA00619">
    <property type="reaction ID" value="UER00675"/>
</dbReference>
<sequence length="161" mass="18608">MTDPSSYRLNHTMIRIKDPKVTLDFYQKTLGMTLIHQMENSQGKFTLYFLDYLDKGEEVPGTDESRRGFVFSRRGVLELTHNWGTETDPDFKGYHNGNKDPQGFGHIAILVDDLEAACKRFDELNVNFIKRVNEGRMHNIAFITDPDGYWIEVLARGFPSE</sequence>